<keyword evidence="1" id="KW-0812">Transmembrane</keyword>
<organism evidence="2 3">
    <name type="scientific">Agrilutibacter terrestris</name>
    <dbReference type="NCBI Taxonomy" id="2865112"/>
    <lineage>
        <taxon>Bacteria</taxon>
        <taxon>Pseudomonadati</taxon>
        <taxon>Pseudomonadota</taxon>
        <taxon>Gammaproteobacteria</taxon>
        <taxon>Lysobacterales</taxon>
        <taxon>Lysobacteraceae</taxon>
        <taxon>Agrilutibacter</taxon>
    </lineage>
</organism>
<keyword evidence="1" id="KW-0472">Membrane</keyword>
<feature type="transmembrane region" description="Helical" evidence="1">
    <location>
        <begin position="12"/>
        <end position="39"/>
    </location>
</feature>
<dbReference type="InterPro" id="IPR012902">
    <property type="entry name" value="N_methyl_site"/>
</dbReference>
<dbReference type="Proteomes" id="UP000516018">
    <property type="component" value="Chromosome"/>
</dbReference>
<proteinExistence type="predicted"/>
<gene>
    <name evidence="2" type="ORF">H8B22_02275</name>
</gene>
<name>A0A7H0FYG1_9GAMM</name>
<keyword evidence="3" id="KW-1185">Reference proteome</keyword>
<dbReference type="AlphaFoldDB" id="A0A7H0FYG1"/>
<sequence length="198" mass="20696">MKRSTGSGSRGFSLVELMVAMVLGLIVVGAVIALVLAMIRANNQTLRATRLTQELRATLAVVANDFKRARGVVDPLTEATQATGSQLYVVNTATAGCLRYAYQGGVGGNWRSIRRDTATNRLVLTAASTQANATCASTGVPLGSDQIAITSFTISPSSSSTTTRQYDITITGTVGSGSEGITRTMRQAIFVRSLGDGT</sequence>
<evidence type="ECO:0000313" key="2">
    <source>
        <dbReference type="EMBL" id="QNP41077.1"/>
    </source>
</evidence>
<accession>A0A7H0FYG1</accession>
<dbReference type="KEGG" id="lsx:H8B22_02275"/>
<evidence type="ECO:0000256" key="1">
    <source>
        <dbReference type="SAM" id="Phobius"/>
    </source>
</evidence>
<keyword evidence="1" id="KW-1133">Transmembrane helix</keyword>
<reference evidence="2 3" key="1">
    <citation type="submission" date="2020-08" db="EMBL/GenBank/DDBJ databases">
        <title>Lysobacter sp. II4 sp. nov., isolated from soil.</title>
        <authorList>
            <person name="Woo C.Y."/>
            <person name="Kim J."/>
        </authorList>
    </citation>
    <scope>NUCLEOTIDE SEQUENCE [LARGE SCALE GENOMIC DNA]</scope>
    <source>
        <strain evidence="2 3">II4</strain>
    </source>
</reference>
<dbReference type="Pfam" id="PF07963">
    <property type="entry name" value="N_methyl"/>
    <property type="match status" value="1"/>
</dbReference>
<protein>
    <submittedName>
        <fullName evidence="2">Prepilin-type N-terminal cleavage/methylation domain-containing protein</fullName>
    </submittedName>
</protein>
<dbReference type="PROSITE" id="PS00409">
    <property type="entry name" value="PROKAR_NTER_METHYL"/>
    <property type="match status" value="1"/>
</dbReference>
<dbReference type="EMBL" id="CP060820">
    <property type="protein sequence ID" value="QNP41077.1"/>
    <property type="molecule type" value="Genomic_DNA"/>
</dbReference>
<evidence type="ECO:0000313" key="3">
    <source>
        <dbReference type="Proteomes" id="UP000516018"/>
    </source>
</evidence>
<dbReference type="RefSeq" id="WP_187712513.1">
    <property type="nucleotide sequence ID" value="NZ_CP060820.1"/>
</dbReference>